<keyword evidence="8" id="KW-0472">Membrane</keyword>
<feature type="domain" description="Myb-like" evidence="9">
    <location>
        <begin position="280"/>
        <end position="344"/>
    </location>
</feature>
<feature type="compositionally biased region" description="Polar residues" evidence="7">
    <location>
        <begin position="810"/>
        <end position="820"/>
    </location>
</feature>
<dbReference type="GO" id="GO:0005634">
    <property type="term" value="C:nucleus"/>
    <property type="evidence" value="ECO:0007669"/>
    <property type="project" value="UniProtKB-SubCell"/>
</dbReference>
<proteinExistence type="predicted"/>
<reference evidence="10" key="1">
    <citation type="submission" date="2022-05" db="EMBL/GenBank/DDBJ databases">
        <title>The Musa troglodytarum L. genome provides insights into the mechanism of non-climacteric behaviour and enrichment of carotenoids.</title>
        <authorList>
            <person name="Wang J."/>
        </authorList>
    </citation>
    <scope>NUCLEOTIDE SEQUENCE</scope>
    <source>
        <tissue evidence="10">Leaf</tissue>
    </source>
</reference>
<dbReference type="InterPro" id="IPR001005">
    <property type="entry name" value="SANT/Myb"/>
</dbReference>
<feature type="compositionally biased region" description="Basic and acidic residues" evidence="7">
    <location>
        <begin position="850"/>
        <end position="860"/>
    </location>
</feature>
<feature type="region of interest" description="Disordered" evidence="7">
    <location>
        <begin position="134"/>
        <end position="159"/>
    </location>
</feature>
<keyword evidence="5" id="KW-0804">Transcription</keyword>
<evidence type="ECO:0000256" key="7">
    <source>
        <dbReference type="SAM" id="MobiDB-lite"/>
    </source>
</evidence>
<feature type="region of interest" description="Disordered" evidence="7">
    <location>
        <begin position="176"/>
        <end position="253"/>
    </location>
</feature>
<evidence type="ECO:0000256" key="3">
    <source>
        <dbReference type="ARBA" id="ARBA00023015"/>
    </source>
</evidence>
<keyword evidence="8" id="KW-1133">Transmembrane helix</keyword>
<dbReference type="PANTHER" id="PTHR21654:SF84">
    <property type="entry name" value="SI:DKEY-66I24.7"/>
    <property type="match status" value="1"/>
</dbReference>
<dbReference type="AlphaFoldDB" id="A0A9E7K259"/>
<dbReference type="EMBL" id="CP097507">
    <property type="protein sequence ID" value="URE02136.1"/>
    <property type="molecule type" value="Genomic_DNA"/>
</dbReference>
<feature type="compositionally biased region" description="Polar residues" evidence="7">
    <location>
        <begin position="759"/>
        <end position="780"/>
    </location>
</feature>
<name>A0A9E7K259_9LILI</name>
<gene>
    <name evidence="10" type="ORF">MUK42_20384</name>
</gene>
<feature type="compositionally biased region" description="Acidic residues" evidence="7">
    <location>
        <begin position="864"/>
        <end position="875"/>
    </location>
</feature>
<dbReference type="PANTHER" id="PTHR21654">
    <property type="entry name" value="FI21293P1"/>
    <property type="match status" value="1"/>
</dbReference>
<feature type="compositionally biased region" description="Polar residues" evidence="7">
    <location>
        <begin position="625"/>
        <end position="637"/>
    </location>
</feature>
<keyword evidence="2" id="KW-0677">Repeat</keyword>
<feature type="compositionally biased region" description="Basic and acidic residues" evidence="7">
    <location>
        <begin position="612"/>
        <end position="624"/>
    </location>
</feature>
<evidence type="ECO:0000256" key="1">
    <source>
        <dbReference type="ARBA" id="ARBA00004123"/>
    </source>
</evidence>
<feature type="domain" description="Myb-like" evidence="9">
    <location>
        <begin position="645"/>
        <end position="709"/>
    </location>
</feature>
<feature type="compositionally biased region" description="Low complexity" evidence="7">
    <location>
        <begin position="450"/>
        <end position="461"/>
    </location>
</feature>
<evidence type="ECO:0000256" key="6">
    <source>
        <dbReference type="ARBA" id="ARBA00023242"/>
    </source>
</evidence>
<evidence type="ECO:0000256" key="5">
    <source>
        <dbReference type="ARBA" id="ARBA00023163"/>
    </source>
</evidence>
<evidence type="ECO:0000256" key="8">
    <source>
        <dbReference type="SAM" id="Phobius"/>
    </source>
</evidence>
<dbReference type="CDD" id="cd12203">
    <property type="entry name" value="GT1"/>
    <property type="match status" value="2"/>
</dbReference>
<dbReference type="GO" id="GO:0003677">
    <property type="term" value="F:DNA binding"/>
    <property type="evidence" value="ECO:0007669"/>
    <property type="project" value="UniProtKB-KW"/>
</dbReference>
<dbReference type="OrthoDB" id="691673at2759"/>
<feature type="compositionally biased region" description="Polar residues" evidence="7">
    <location>
        <begin position="147"/>
        <end position="159"/>
    </location>
</feature>
<feature type="transmembrane region" description="Helical" evidence="8">
    <location>
        <begin position="82"/>
        <end position="99"/>
    </location>
</feature>
<feature type="region of interest" description="Disordered" evidence="7">
    <location>
        <begin position="449"/>
        <end position="490"/>
    </location>
</feature>
<evidence type="ECO:0000259" key="9">
    <source>
        <dbReference type="PROSITE" id="PS50090"/>
    </source>
</evidence>
<sequence>MYSCGDVCPYALPTLHFFLPPHLITTAPYYNPPRIKMTAAKQSKPLTAQHLIMFCHFPSSSIFSSAASVLTSFLYYSFLLTYHLLFFFFALPTPSLCLFSRPFFIFRKLSFLLFSLHVLIPAIPTASTSSSLSLAPLREGQRGRGSSVGNTRNRRTCSNCPKRRCRQLKGETICSAMQQQQPQQQQQPPPPQLQQQGGSLFGADMAPFASSGASPPAHVLQIPGAGPLHPPPQLVESAPAPVSRRPPAPTDAANFDELAPAVAGGFHDDDGLTVGYEAERAGTPGSRWPRQETLALLKIRSEMDAAFRDATFKGPLWEEVSRKLAELGYKRSAKKCKEKFENVHKYYKRTKDGRAGRQDGKTYRFFNQLEALHSSGGGGATTPTVTPAMPLTTTSPARISFTTAPAGPPATRVQTSSVSAAAPPPVATPSWVVPDLGPQANSSLAAAGISFSSDSSSSSSSESDDEETEDAGESREGRKRKRRGGSRARQQMMTFFQGLMRQVMERQEAMQQRFLDAIEKREQERLIREDAWRLQEMARLSREQELLSQERAVAASRDTAVISYLQKISGQPVTSSSADPASAAAISLTPLPLPPLHAPPPPQPPPQQQQEHQQKQGDRHHTPKTDVTATQRVTVSSEPEEGHCFEPVSSSRWPKEEVHALIKLRSGLGSRYQEAGPKGPLWEDISAGMQRLGYNRSAKRCKEKWENINKYFKKVKDSNKKRPEDSKSCPYFHELEALYRKKMLGSDIAAGDHGGGSSAVGQQRQEQDTNPSPLEQQQQRHPAVAEGQNGDNNKNNRSGGNPEAGGGSTGVQVQTSNGQHPPSLPDQEGTMKPEDVVKVPTEQRQPPAVMDEHYKMDKPSSDNLDQDDDYEDDDDEVQYKLQFQRQIPSGDTAIATTAAATATASGSFLAMVQ</sequence>
<feature type="region of interest" description="Disordered" evidence="7">
    <location>
        <begin position="589"/>
        <end position="649"/>
    </location>
</feature>
<feature type="region of interest" description="Disordered" evidence="7">
    <location>
        <begin position="747"/>
        <end position="875"/>
    </location>
</feature>
<organism evidence="10 11">
    <name type="scientific">Musa troglodytarum</name>
    <name type="common">fe'i banana</name>
    <dbReference type="NCBI Taxonomy" id="320322"/>
    <lineage>
        <taxon>Eukaryota</taxon>
        <taxon>Viridiplantae</taxon>
        <taxon>Streptophyta</taxon>
        <taxon>Embryophyta</taxon>
        <taxon>Tracheophyta</taxon>
        <taxon>Spermatophyta</taxon>
        <taxon>Magnoliopsida</taxon>
        <taxon>Liliopsida</taxon>
        <taxon>Zingiberales</taxon>
        <taxon>Musaceae</taxon>
        <taxon>Musa</taxon>
    </lineage>
</organism>
<evidence type="ECO:0000313" key="10">
    <source>
        <dbReference type="EMBL" id="URE02136.1"/>
    </source>
</evidence>
<comment type="subcellular location">
    <subcellularLocation>
        <location evidence="1">Nucleus</location>
    </subcellularLocation>
</comment>
<protein>
    <submittedName>
        <fullName evidence="10">SANT</fullName>
    </submittedName>
</protein>
<keyword evidence="8" id="KW-0812">Transmembrane</keyword>
<feature type="compositionally biased region" description="Acidic residues" evidence="7">
    <location>
        <begin position="462"/>
        <end position="471"/>
    </location>
</feature>
<feature type="compositionally biased region" description="Basic and acidic residues" evidence="7">
    <location>
        <begin position="714"/>
        <end position="731"/>
    </location>
</feature>
<feature type="compositionally biased region" description="Polar residues" evidence="7">
    <location>
        <begin position="789"/>
        <end position="799"/>
    </location>
</feature>
<feature type="compositionally biased region" description="Low complexity" evidence="7">
    <location>
        <begin position="206"/>
        <end position="217"/>
    </location>
</feature>
<keyword evidence="4" id="KW-0238">DNA-binding</keyword>
<dbReference type="Proteomes" id="UP001055439">
    <property type="component" value="Chromosome 5"/>
</dbReference>
<feature type="compositionally biased region" description="Basic residues" evidence="7">
    <location>
        <begin position="477"/>
        <end position="486"/>
    </location>
</feature>
<accession>A0A9E7K259</accession>
<dbReference type="Gene3D" id="1.10.10.60">
    <property type="entry name" value="Homeodomain-like"/>
    <property type="match status" value="2"/>
</dbReference>
<feature type="compositionally biased region" description="Pro residues" evidence="7">
    <location>
        <begin position="591"/>
        <end position="607"/>
    </location>
</feature>
<keyword evidence="6" id="KW-0539">Nucleus</keyword>
<feature type="region of interest" description="Disordered" evidence="7">
    <location>
        <begin position="398"/>
        <end position="424"/>
    </location>
</feature>
<dbReference type="InterPro" id="IPR044822">
    <property type="entry name" value="Myb_DNA-bind_4"/>
</dbReference>
<evidence type="ECO:0000313" key="11">
    <source>
        <dbReference type="Proteomes" id="UP001055439"/>
    </source>
</evidence>
<feature type="region of interest" description="Disordered" evidence="7">
    <location>
        <begin position="712"/>
        <end position="731"/>
    </location>
</feature>
<keyword evidence="3" id="KW-0805">Transcription regulation</keyword>
<dbReference type="SMART" id="SM00717">
    <property type="entry name" value="SANT"/>
    <property type="match status" value="2"/>
</dbReference>
<dbReference type="PROSITE" id="PS50090">
    <property type="entry name" value="MYB_LIKE"/>
    <property type="match status" value="2"/>
</dbReference>
<dbReference type="FunFam" id="1.10.10.60:FF:000061">
    <property type="entry name" value="Trihelix transcription factor GT-2"/>
    <property type="match status" value="1"/>
</dbReference>
<feature type="transmembrane region" description="Helical" evidence="8">
    <location>
        <begin position="51"/>
        <end position="76"/>
    </location>
</feature>
<evidence type="ECO:0000256" key="4">
    <source>
        <dbReference type="ARBA" id="ARBA00023125"/>
    </source>
</evidence>
<dbReference type="Pfam" id="PF13837">
    <property type="entry name" value="Myb_DNA-bind_4"/>
    <property type="match status" value="2"/>
</dbReference>
<dbReference type="FunFam" id="1.10.10.60:FF:000092">
    <property type="entry name" value="Trihelix transcription factor GT-2"/>
    <property type="match status" value="1"/>
</dbReference>
<dbReference type="GO" id="GO:0006355">
    <property type="term" value="P:regulation of DNA-templated transcription"/>
    <property type="evidence" value="ECO:0007669"/>
    <property type="project" value="UniProtKB-ARBA"/>
</dbReference>
<keyword evidence="11" id="KW-1185">Reference proteome</keyword>
<evidence type="ECO:0000256" key="2">
    <source>
        <dbReference type="ARBA" id="ARBA00022737"/>
    </source>
</evidence>